<proteinExistence type="predicted"/>
<evidence type="ECO:0000313" key="2">
    <source>
        <dbReference type="EMBL" id="QXE07189.1"/>
    </source>
</evidence>
<organism evidence="2 3">
    <name type="scientific">Paraburkholderia sprentiae WSM5005</name>
    <dbReference type="NCBI Taxonomy" id="754502"/>
    <lineage>
        <taxon>Bacteria</taxon>
        <taxon>Pseudomonadati</taxon>
        <taxon>Pseudomonadota</taxon>
        <taxon>Betaproteobacteria</taxon>
        <taxon>Burkholderiales</taxon>
        <taxon>Burkholderiaceae</taxon>
        <taxon>Paraburkholderia</taxon>
    </lineage>
</organism>
<dbReference type="Proteomes" id="UP000179860">
    <property type="component" value="Chromosome 1"/>
</dbReference>
<dbReference type="Pfam" id="PF07007">
    <property type="entry name" value="LprI"/>
    <property type="match status" value="1"/>
</dbReference>
<dbReference type="KEGG" id="pspw:BJG93_35185"/>
<dbReference type="AlphaFoldDB" id="A0A8F4QIN5"/>
<gene>
    <name evidence="2" type="ORF">BJG93_35185</name>
</gene>
<dbReference type="Gene3D" id="1.20.1270.180">
    <property type="match status" value="1"/>
</dbReference>
<feature type="domain" description="Lysozyme inhibitor LprI-like N-terminal" evidence="1">
    <location>
        <begin position="9"/>
        <end position="58"/>
    </location>
</feature>
<evidence type="ECO:0000313" key="3">
    <source>
        <dbReference type="Proteomes" id="UP000179860"/>
    </source>
</evidence>
<protein>
    <submittedName>
        <fullName evidence="2">DUF1311 domain-containing protein</fullName>
    </submittedName>
</protein>
<dbReference type="InterPro" id="IPR009739">
    <property type="entry name" value="LprI-like_N"/>
</dbReference>
<accession>A0A8F4QIN5</accession>
<reference evidence="2" key="1">
    <citation type="submission" date="2016-09" db="EMBL/GenBank/DDBJ databases">
        <title>The Complete Genome of Burkholderia sprentiae wsm5005.</title>
        <authorList>
            <person name="De Meyer S."/>
            <person name="Wang P."/>
            <person name="Terpolilli J."/>
        </authorList>
    </citation>
    <scope>NUCLEOTIDE SEQUENCE [LARGE SCALE GENOMIC DNA]</scope>
    <source>
        <strain evidence="2">WSM5005</strain>
    </source>
</reference>
<dbReference type="EMBL" id="CP017561">
    <property type="protein sequence ID" value="QXE07189.1"/>
    <property type="molecule type" value="Genomic_DNA"/>
</dbReference>
<evidence type="ECO:0000259" key="1">
    <source>
        <dbReference type="Pfam" id="PF07007"/>
    </source>
</evidence>
<name>A0A8F4QIN5_9BURK</name>
<sequence length="65" mass="7770">MSDESPALPYFEADQQHWQAFRNNERYADMHSPCQASMRYMTFRDCMTRITNNRLDHLPMPDADN</sequence>
<keyword evidence="3" id="KW-1185">Reference proteome</keyword>